<dbReference type="PANTHER" id="PTHR34406">
    <property type="entry name" value="PROTEIN YCEI"/>
    <property type="match status" value="1"/>
</dbReference>
<dbReference type="PANTHER" id="PTHR34406:SF1">
    <property type="entry name" value="PROTEIN YCEI"/>
    <property type="match status" value="1"/>
</dbReference>
<dbReference type="SUPFAM" id="SSF101874">
    <property type="entry name" value="YceI-like"/>
    <property type="match status" value="1"/>
</dbReference>
<feature type="domain" description="Lipid/polyisoprenoid-binding YceI-like" evidence="2">
    <location>
        <begin position="28"/>
        <end position="191"/>
    </location>
</feature>
<evidence type="ECO:0000313" key="4">
    <source>
        <dbReference type="Proteomes" id="UP001139721"/>
    </source>
</evidence>
<feature type="signal peptide" evidence="1">
    <location>
        <begin position="1"/>
        <end position="20"/>
    </location>
</feature>
<dbReference type="InterPro" id="IPR007372">
    <property type="entry name" value="Lipid/polyisoprenoid-bd_YceI"/>
</dbReference>
<keyword evidence="1" id="KW-0732">Signal</keyword>
<dbReference type="RefSeq" id="WP_250424601.1">
    <property type="nucleotide sequence ID" value="NZ_JAJKBJ010000035.1"/>
</dbReference>
<dbReference type="Proteomes" id="UP001139721">
    <property type="component" value="Unassembled WGS sequence"/>
</dbReference>
<dbReference type="Pfam" id="PF04264">
    <property type="entry name" value="YceI"/>
    <property type="match status" value="1"/>
</dbReference>
<dbReference type="SMART" id="SM00867">
    <property type="entry name" value="YceI"/>
    <property type="match status" value="1"/>
</dbReference>
<sequence>MKRNLSCLLALLIAVFSFSAATYAEQETFTLDKNHTYVLWSIKHLGFSTQVGKFYATGQLVLDKDHPDQSKVNATIKIADIATGLPELDKHLKDKLFFNQEKFPTATFVSDKVQVLGKDTAKVQGMLTLHGVTKPVTLDVTLNKTGINPISNKNAVGFTASTEIKRSDFGMNTLLPDLGDEVTIQIGAEAYQDKK</sequence>
<comment type="caution">
    <text evidence="3">The sequence shown here is derived from an EMBL/GenBank/DDBJ whole genome shotgun (WGS) entry which is preliminary data.</text>
</comment>
<organism evidence="3 4">
    <name type="scientific">Legionella maioricensis</name>
    <dbReference type="NCBI Taxonomy" id="2896528"/>
    <lineage>
        <taxon>Bacteria</taxon>
        <taxon>Pseudomonadati</taxon>
        <taxon>Pseudomonadota</taxon>
        <taxon>Gammaproteobacteria</taxon>
        <taxon>Legionellales</taxon>
        <taxon>Legionellaceae</taxon>
        <taxon>Legionella</taxon>
    </lineage>
</organism>
<gene>
    <name evidence="3" type="ORF">LOX96_16525</name>
</gene>
<dbReference type="AlphaFoldDB" id="A0A9X2D3C1"/>
<evidence type="ECO:0000313" key="3">
    <source>
        <dbReference type="EMBL" id="MCL9685708.1"/>
    </source>
</evidence>
<reference evidence="3" key="1">
    <citation type="submission" date="2021-11" db="EMBL/GenBank/DDBJ databases">
        <title>Legionella maioricencis sp. nov., a new species isolated from hot water samples in Mallorca.</title>
        <authorList>
            <person name="Crespi S."/>
            <person name="Drasar V."/>
            <person name="Salva-Serra F."/>
            <person name="Jaen-Luchoro D."/>
            <person name="Pineiro-Iglesias B."/>
            <person name="Aliaga F."/>
            <person name="Fernandez-Juarez V."/>
            <person name="Coll G."/>
            <person name="Moore E.R.B."/>
            <person name="Bennasar-Figueras A."/>
        </authorList>
    </citation>
    <scope>NUCLEOTIDE SEQUENCE</scope>
    <source>
        <strain evidence="3">HCPI-6</strain>
    </source>
</reference>
<evidence type="ECO:0000256" key="1">
    <source>
        <dbReference type="SAM" id="SignalP"/>
    </source>
</evidence>
<protein>
    <submittedName>
        <fullName evidence="3">YceI family protein</fullName>
    </submittedName>
</protein>
<dbReference type="EMBL" id="JAJKBJ010000035">
    <property type="protein sequence ID" value="MCL9685708.1"/>
    <property type="molecule type" value="Genomic_DNA"/>
</dbReference>
<proteinExistence type="predicted"/>
<evidence type="ECO:0000259" key="2">
    <source>
        <dbReference type="SMART" id="SM00867"/>
    </source>
</evidence>
<keyword evidence="4" id="KW-1185">Reference proteome</keyword>
<accession>A0A9X2D3C1</accession>
<feature type="chain" id="PRO_5040952041" evidence="1">
    <location>
        <begin position="21"/>
        <end position="195"/>
    </location>
</feature>
<dbReference type="InterPro" id="IPR036761">
    <property type="entry name" value="TTHA0802/YceI-like_sf"/>
</dbReference>
<dbReference type="Gene3D" id="2.40.128.110">
    <property type="entry name" value="Lipid/polyisoprenoid-binding, YceI-like"/>
    <property type="match status" value="1"/>
</dbReference>
<name>A0A9X2D3C1_9GAMM</name>